<keyword evidence="3" id="KW-1185">Reference proteome</keyword>
<evidence type="ECO:0000313" key="2">
    <source>
        <dbReference type="EMBL" id="GAW01764.1"/>
    </source>
</evidence>
<feature type="region of interest" description="Disordered" evidence="1">
    <location>
        <begin position="1"/>
        <end position="25"/>
    </location>
</feature>
<feature type="compositionally biased region" description="Low complexity" evidence="1">
    <location>
        <begin position="436"/>
        <end position="452"/>
    </location>
</feature>
<feature type="compositionally biased region" description="Low complexity" evidence="1">
    <location>
        <begin position="386"/>
        <end position="406"/>
    </location>
</feature>
<feature type="compositionally biased region" description="Basic and acidic residues" evidence="1">
    <location>
        <begin position="825"/>
        <end position="834"/>
    </location>
</feature>
<feature type="compositionally biased region" description="Basic and acidic residues" evidence="1">
    <location>
        <begin position="342"/>
        <end position="368"/>
    </location>
</feature>
<feature type="region of interest" description="Disordered" evidence="1">
    <location>
        <begin position="126"/>
        <end position="201"/>
    </location>
</feature>
<reference evidence="2 3" key="1">
    <citation type="submission" date="2016-08" db="EMBL/GenBank/DDBJ databases">
        <authorList>
            <consortium name="Lentinula edodes genome sequencing consortium"/>
            <person name="Sakamoto Y."/>
            <person name="Nakade K."/>
            <person name="Sato S."/>
            <person name="Yoshida Y."/>
            <person name="Miyazaki K."/>
            <person name="Natsume S."/>
            <person name="Konno N."/>
        </authorList>
    </citation>
    <scope>NUCLEOTIDE SEQUENCE [LARGE SCALE GENOMIC DNA]</scope>
    <source>
        <strain evidence="2 3">NBRC 111202</strain>
    </source>
</reference>
<dbReference type="STRING" id="5353.A0A1Q3E3U1"/>
<feature type="compositionally biased region" description="Polar residues" evidence="1">
    <location>
        <begin position="1"/>
        <end position="14"/>
    </location>
</feature>
<feature type="region of interest" description="Disordered" evidence="1">
    <location>
        <begin position="295"/>
        <end position="834"/>
    </location>
</feature>
<gene>
    <name evidence="2" type="ORF">LENED_003375</name>
</gene>
<organism evidence="2 3">
    <name type="scientific">Lentinula edodes</name>
    <name type="common">Shiitake mushroom</name>
    <name type="synonym">Lentinus edodes</name>
    <dbReference type="NCBI Taxonomy" id="5353"/>
    <lineage>
        <taxon>Eukaryota</taxon>
        <taxon>Fungi</taxon>
        <taxon>Dikarya</taxon>
        <taxon>Basidiomycota</taxon>
        <taxon>Agaricomycotina</taxon>
        <taxon>Agaricomycetes</taxon>
        <taxon>Agaricomycetidae</taxon>
        <taxon>Agaricales</taxon>
        <taxon>Marasmiineae</taxon>
        <taxon>Omphalotaceae</taxon>
        <taxon>Lentinula</taxon>
    </lineage>
</organism>
<feature type="compositionally biased region" description="Basic and acidic residues" evidence="1">
    <location>
        <begin position="453"/>
        <end position="476"/>
    </location>
</feature>
<feature type="compositionally biased region" description="Low complexity" evidence="1">
    <location>
        <begin position="756"/>
        <end position="770"/>
    </location>
</feature>
<feature type="compositionally biased region" description="Pro residues" evidence="1">
    <location>
        <begin position="185"/>
        <end position="195"/>
    </location>
</feature>
<proteinExistence type="predicted"/>
<evidence type="ECO:0008006" key="4">
    <source>
        <dbReference type="Google" id="ProtNLM"/>
    </source>
</evidence>
<comment type="caution">
    <text evidence="2">The sequence shown here is derived from an EMBL/GenBank/DDBJ whole genome shotgun (WGS) entry which is preliminary data.</text>
</comment>
<sequence length="934" mass="104011">MPLPNATYTLQGQSRPGDPMYSRPKHGMLLRLSTEAINALQSDPNAKPNVDFVVSEDGSSRIVIGESSFSLQSQTEEIPHDLYLRSASAAKPFVPLKFYANVIGKLTISERELDDELADRIRKSTAAAAEKRHNPKTKFIDANNLPQPTTKSAAKKTSDLFRKPLRPSDRLKPTPLSTSTSSAPSPRPSHAPKPPQDGTTSLGRRLIHYLALAERTSEDAVKAVGGSNCDAKTRQDILDALHLLAERGPSNKGSQQIWRLKHESWLDVRPYEWPSLSETDRTNLARGARKALSSLGIPESDPRWEHAKYRPPANIARNDSPIPAPSSLSASNSASAPKRGISSKEAREKNARKPDTKTEILIKDETKPRPNHVASSANALGSNSMKPAAKTSKAPTPPTTNGTPSTRLTPNMRRLPGSGYKLPTKAIDLSRSQNQSKDGSITPSISSSSAASKDVDVAMKDMTRRPNEDKQKDDQRLPTSRSNIKKEEGELSTSSSGTGGIGARTNDGPAPVKRVKHLRDEAMESDQDKIKDNSKGKNRERAEGRSRDTDRSRERVKDSDRGGSKERERSLERDHHRDREPTRRNSEASSQKRKKVKEEDEEHDEGIFRTGGKRRKTENGMEVLSMGGPVRGDRVNERDRDRERQRGKDNEQRDREIHRGKDKERERGRDETRERGKDRERERERERYRDRERDSPQKGRDARSNKFVNEPTTDRKSSANSQSHSGKGKTMKKEPSLPPLPAKKVKKELSPVPRHTSPISNHSNKSSSTKGAKFRRKSPIYTSSEDEDNQRHPSPALPTPTASSSSAGSRRSHLSTNDALTDGNLNEHSHEADHRNALRSKYTASYVKYLSTFQTLVSQKQEIERLLNRASSRSSDSDGDVELLDFEGLTKTLRRCSVDANGMIEFAQTSGQDIVILGLILDICNNVHKHLQLS</sequence>
<feature type="compositionally biased region" description="Low complexity" evidence="1">
    <location>
        <begin position="325"/>
        <end position="337"/>
    </location>
</feature>
<feature type="compositionally biased region" description="Polar residues" evidence="1">
    <location>
        <begin position="373"/>
        <end position="385"/>
    </location>
</feature>
<dbReference type="EMBL" id="BDGU01000073">
    <property type="protein sequence ID" value="GAW01764.1"/>
    <property type="molecule type" value="Genomic_DNA"/>
</dbReference>
<feature type="compositionally biased region" description="Basic and acidic residues" evidence="1">
    <location>
        <begin position="631"/>
        <end position="704"/>
    </location>
</feature>
<name>A0A1Q3E3U1_LENED</name>
<reference evidence="2 3" key="2">
    <citation type="submission" date="2017-02" db="EMBL/GenBank/DDBJ databases">
        <title>A genome survey and senescence transcriptome analysis in Lentinula edodes.</title>
        <authorList>
            <person name="Sakamoto Y."/>
            <person name="Nakade K."/>
            <person name="Sato S."/>
            <person name="Yoshida Y."/>
            <person name="Miyazaki K."/>
            <person name="Natsume S."/>
            <person name="Konno N."/>
        </authorList>
    </citation>
    <scope>NUCLEOTIDE SEQUENCE [LARGE SCALE GENOMIC DNA]</scope>
    <source>
        <strain evidence="2 3">NBRC 111202</strain>
    </source>
</reference>
<feature type="compositionally biased region" description="Low complexity" evidence="1">
    <location>
        <begin position="173"/>
        <end position="184"/>
    </location>
</feature>
<protein>
    <recommendedName>
        <fullName evidence="4">RNA polymerase II elongation factor ELL N-terminal domain-containing protein</fullName>
    </recommendedName>
</protein>
<accession>A0A1Q3E3U1</accession>
<feature type="compositionally biased region" description="Low complexity" evidence="1">
    <location>
        <begin position="799"/>
        <end position="809"/>
    </location>
</feature>
<dbReference type="InterPro" id="IPR042065">
    <property type="entry name" value="E3_ELL-like"/>
</dbReference>
<evidence type="ECO:0000256" key="1">
    <source>
        <dbReference type="SAM" id="MobiDB-lite"/>
    </source>
</evidence>
<feature type="compositionally biased region" description="Basic and acidic residues" evidence="1">
    <location>
        <begin position="156"/>
        <end position="172"/>
    </location>
</feature>
<dbReference type="AlphaFoldDB" id="A0A1Q3E3U1"/>
<evidence type="ECO:0000313" key="3">
    <source>
        <dbReference type="Proteomes" id="UP000188533"/>
    </source>
</evidence>
<dbReference type="Gene3D" id="1.10.10.2670">
    <property type="entry name" value="E3 ubiquitin-protein ligase"/>
    <property type="match status" value="1"/>
</dbReference>
<feature type="compositionally biased region" description="Basic and acidic residues" evidence="1">
    <location>
        <begin position="518"/>
        <end position="586"/>
    </location>
</feature>
<dbReference type="Proteomes" id="UP000188533">
    <property type="component" value="Unassembled WGS sequence"/>
</dbReference>